<feature type="non-terminal residue" evidence="1">
    <location>
        <position position="1"/>
    </location>
</feature>
<reference evidence="1" key="1">
    <citation type="submission" date="2018-05" db="EMBL/GenBank/DDBJ databases">
        <title>Draft genome of Mucuna pruriens seed.</title>
        <authorList>
            <person name="Nnadi N.E."/>
            <person name="Vos R."/>
            <person name="Hasami M.H."/>
            <person name="Devisetty U.K."/>
            <person name="Aguiy J.C."/>
        </authorList>
    </citation>
    <scope>NUCLEOTIDE SEQUENCE [LARGE SCALE GENOMIC DNA]</scope>
    <source>
        <strain evidence="1">JCA_2017</strain>
    </source>
</reference>
<sequence>MIILADQTGCGSVRVCFRTLKPSSLSSLSVFSFSLSLAVSHELRAFILPRKIRRVKDKLSVFREAERLKMGGDDSGEQNDNFDWNTEDELEIENFQSSSSCLTVPNGDAVTGSGELLMSYSLPLKASSSAVSANSKVLDHFIGMGFSREMVSK</sequence>
<evidence type="ECO:0000313" key="2">
    <source>
        <dbReference type="Proteomes" id="UP000257109"/>
    </source>
</evidence>
<protein>
    <submittedName>
        <fullName evidence="1">Uncharacterized protein</fullName>
    </submittedName>
</protein>
<dbReference type="Proteomes" id="UP000257109">
    <property type="component" value="Unassembled WGS sequence"/>
</dbReference>
<proteinExistence type="predicted"/>
<evidence type="ECO:0000313" key="1">
    <source>
        <dbReference type="EMBL" id="RDX58021.1"/>
    </source>
</evidence>
<dbReference type="STRING" id="157652.A0A371DZW8"/>
<comment type="caution">
    <text evidence="1">The sequence shown here is derived from an EMBL/GenBank/DDBJ whole genome shotgun (WGS) entry which is preliminary data.</text>
</comment>
<accession>A0A371DZW8</accession>
<name>A0A371DZW8_MUCPR</name>
<dbReference type="AlphaFoldDB" id="A0A371DZW8"/>
<dbReference type="EMBL" id="QJKJ01017913">
    <property type="protein sequence ID" value="RDX58021.1"/>
    <property type="molecule type" value="Genomic_DNA"/>
</dbReference>
<dbReference type="OrthoDB" id="1748169at2759"/>
<gene>
    <name evidence="1" type="ORF">CR513_62696</name>
</gene>
<organism evidence="1 2">
    <name type="scientific">Mucuna pruriens</name>
    <name type="common">Velvet bean</name>
    <name type="synonym">Dolichos pruriens</name>
    <dbReference type="NCBI Taxonomy" id="157652"/>
    <lineage>
        <taxon>Eukaryota</taxon>
        <taxon>Viridiplantae</taxon>
        <taxon>Streptophyta</taxon>
        <taxon>Embryophyta</taxon>
        <taxon>Tracheophyta</taxon>
        <taxon>Spermatophyta</taxon>
        <taxon>Magnoliopsida</taxon>
        <taxon>eudicotyledons</taxon>
        <taxon>Gunneridae</taxon>
        <taxon>Pentapetalae</taxon>
        <taxon>rosids</taxon>
        <taxon>fabids</taxon>
        <taxon>Fabales</taxon>
        <taxon>Fabaceae</taxon>
        <taxon>Papilionoideae</taxon>
        <taxon>50 kb inversion clade</taxon>
        <taxon>NPAAA clade</taxon>
        <taxon>indigoferoid/millettioid clade</taxon>
        <taxon>Phaseoleae</taxon>
        <taxon>Mucuna</taxon>
    </lineage>
</organism>
<feature type="non-terminal residue" evidence="1">
    <location>
        <position position="153"/>
    </location>
</feature>
<keyword evidence="2" id="KW-1185">Reference proteome</keyword>